<sequence length="183" mass="21212">MISTDNEILYCRACEKTVGCEKRFQVLQHLNTNIHRENIKIKSSNNSFSQFSFDLCEAFLAADIPLWKLTNPTLRNFIEKYTQCKVPDESTVRLWVSIDETRDCEGRFIANCIVGSIHKNEHCTPYLLAVEQFETTNSSAVSEFFIKSMNLLWPNGIQYESVLLFVNDATSYMILILKLYFQI</sequence>
<dbReference type="PANTHER" id="PTHR32344:SF1">
    <property type="entry name" value="U1-TYPE DOMAIN-CONTAINING PROTEIN"/>
    <property type="match status" value="1"/>
</dbReference>
<dbReference type="GO" id="GO:0003690">
    <property type="term" value="F:double-stranded DNA binding"/>
    <property type="evidence" value="ECO:0007669"/>
    <property type="project" value="InterPro"/>
</dbReference>
<name>A0A2J7R6X3_9NEOP</name>
<dbReference type="PANTHER" id="PTHR32344">
    <property type="entry name" value="U1-TYPE DOMAIN-CONTAINING PROTEIN"/>
    <property type="match status" value="1"/>
</dbReference>
<gene>
    <name evidence="1" type="ORF">B7P43_G15044</name>
</gene>
<dbReference type="STRING" id="105785.A0A2J7R6X3"/>
<protein>
    <submittedName>
        <fullName evidence="1">Uncharacterized protein</fullName>
    </submittedName>
</protein>
<reference evidence="1 2" key="1">
    <citation type="submission" date="2017-12" db="EMBL/GenBank/DDBJ databases">
        <title>Hemimetabolous genomes reveal molecular basis of termite eusociality.</title>
        <authorList>
            <person name="Harrison M.C."/>
            <person name="Jongepier E."/>
            <person name="Robertson H.M."/>
            <person name="Arning N."/>
            <person name="Bitard-Feildel T."/>
            <person name="Chao H."/>
            <person name="Childers C.P."/>
            <person name="Dinh H."/>
            <person name="Doddapaneni H."/>
            <person name="Dugan S."/>
            <person name="Gowin J."/>
            <person name="Greiner C."/>
            <person name="Han Y."/>
            <person name="Hu H."/>
            <person name="Hughes D.S.T."/>
            <person name="Huylmans A.-K."/>
            <person name="Kemena C."/>
            <person name="Kremer L.P.M."/>
            <person name="Lee S.L."/>
            <person name="Lopez-Ezquerra A."/>
            <person name="Mallet L."/>
            <person name="Monroy-Kuhn J.M."/>
            <person name="Moser A."/>
            <person name="Murali S.C."/>
            <person name="Muzny D.M."/>
            <person name="Otani S."/>
            <person name="Piulachs M.-D."/>
            <person name="Poelchau M."/>
            <person name="Qu J."/>
            <person name="Schaub F."/>
            <person name="Wada-Katsumata A."/>
            <person name="Worley K.C."/>
            <person name="Xie Q."/>
            <person name="Ylla G."/>
            <person name="Poulsen M."/>
            <person name="Gibbs R.A."/>
            <person name="Schal C."/>
            <person name="Richards S."/>
            <person name="Belles X."/>
            <person name="Korb J."/>
            <person name="Bornberg-Bauer E."/>
        </authorList>
    </citation>
    <scope>NUCLEOTIDE SEQUENCE [LARGE SCALE GENOMIC DNA]</scope>
    <source>
        <tissue evidence="1">Whole body</tissue>
    </source>
</reference>
<evidence type="ECO:0000313" key="2">
    <source>
        <dbReference type="Proteomes" id="UP000235965"/>
    </source>
</evidence>
<proteinExistence type="predicted"/>
<dbReference type="Proteomes" id="UP000235965">
    <property type="component" value="Unassembled WGS sequence"/>
</dbReference>
<dbReference type="GO" id="GO:0006357">
    <property type="term" value="P:regulation of transcription by RNA polymerase II"/>
    <property type="evidence" value="ECO:0007669"/>
    <property type="project" value="InterPro"/>
</dbReference>
<organism evidence="1 2">
    <name type="scientific">Cryptotermes secundus</name>
    <dbReference type="NCBI Taxonomy" id="105785"/>
    <lineage>
        <taxon>Eukaryota</taxon>
        <taxon>Metazoa</taxon>
        <taxon>Ecdysozoa</taxon>
        <taxon>Arthropoda</taxon>
        <taxon>Hexapoda</taxon>
        <taxon>Insecta</taxon>
        <taxon>Pterygota</taxon>
        <taxon>Neoptera</taxon>
        <taxon>Polyneoptera</taxon>
        <taxon>Dictyoptera</taxon>
        <taxon>Blattodea</taxon>
        <taxon>Blattoidea</taxon>
        <taxon>Termitoidae</taxon>
        <taxon>Kalotermitidae</taxon>
        <taxon>Cryptotermitinae</taxon>
        <taxon>Cryptotermes</taxon>
    </lineage>
</organism>
<dbReference type="AlphaFoldDB" id="A0A2J7R6X3"/>
<dbReference type="EMBL" id="NEVH01006748">
    <property type="protein sequence ID" value="PNF36587.1"/>
    <property type="molecule type" value="Genomic_DNA"/>
</dbReference>
<keyword evidence="2" id="KW-1185">Reference proteome</keyword>
<dbReference type="GO" id="GO:0005634">
    <property type="term" value="C:nucleus"/>
    <property type="evidence" value="ECO:0007669"/>
    <property type="project" value="InterPro"/>
</dbReference>
<evidence type="ECO:0000313" key="1">
    <source>
        <dbReference type="EMBL" id="PNF36587.1"/>
    </source>
</evidence>
<dbReference type="InterPro" id="IPR033375">
    <property type="entry name" value="Cggbp1"/>
</dbReference>
<dbReference type="InParanoid" id="A0A2J7R6X3"/>
<comment type="caution">
    <text evidence="1">The sequence shown here is derived from an EMBL/GenBank/DDBJ whole genome shotgun (WGS) entry which is preliminary data.</text>
</comment>
<accession>A0A2J7R6X3</accession>